<evidence type="ECO:0000313" key="3">
    <source>
        <dbReference type="Proteomes" id="UP000520767"/>
    </source>
</evidence>
<protein>
    <submittedName>
        <fullName evidence="2">Uncharacterized protein</fullName>
    </submittedName>
</protein>
<proteinExistence type="predicted"/>
<feature type="region of interest" description="Disordered" evidence="1">
    <location>
        <begin position="1"/>
        <end position="227"/>
    </location>
</feature>
<sequence length="275" mass="28290">MESAQSLCEDASKAPSAAHVAPTPDRPTAHPRACPPATDRTGARFTDHPERPALTAALGRAWARPKRPAGRQHQVVRQSGSPPASNPPASNPPGGGQRWPASCSPASSLAAAQPSVGRAGSARQPGSPPASNPPGGGQRWPAGCSPASSLAAAQPSVGRAGNAKRPGSQPTRQPPATTPGVGQSGRRPGGQRPEARPAVSVQPARQPVTRHAGVLPGSRRPGTGVPESDVAGLGLRVSACFGSPVLGPRRPLGLRRARRVGRKSLPCWCFWWLCW</sequence>
<reference evidence="2 3" key="1">
    <citation type="submission" date="2020-08" db="EMBL/GenBank/DDBJ databases">
        <title>Genomic Encyclopedia of Type Strains, Phase III (KMG-III): the genomes of soil and plant-associated and newly described type strains.</title>
        <authorList>
            <person name="Whitman W."/>
        </authorList>
    </citation>
    <scope>NUCLEOTIDE SEQUENCE [LARGE SCALE GENOMIC DNA]</scope>
    <source>
        <strain evidence="2 3">CECT 8960</strain>
    </source>
</reference>
<evidence type="ECO:0000256" key="1">
    <source>
        <dbReference type="SAM" id="MobiDB-lite"/>
    </source>
</evidence>
<name>A0A7W7VJ02_9PSEU</name>
<feature type="compositionally biased region" description="Low complexity" evidence="1">
    <location>
        <begin position="179"/>
        <end position="192"/>
    </location>
</feature>
<dbReference type="EMBL" id="JACHJQ010000011">
    <property type="protein sequence ID" value="MBB4912102.1"/>
    <property type="molecule type" value="Genomic_DNA"/>
</dbReference>
<keyword evidence="3" id="KW-1185">Reference proteome</keyword>
<comment type="caution">
    <text evidence="2">The sequence shown here is derived from an EMBL/GenBank/DDBJ whole genome shotgun (WGS) entry which is preliminary data.</text>
</comment>
<feature type="compositionally biased region" description="Basic and acidic residues" evidence="1">
    <location>
        <begin position="41"/>
        <end position="51"/>
    </location>
</feature>
<evidence type="ECO:0000313" key="2">
    <source>
        <dbReference type="EMBL" id="MBB4912102.1"/>
    </source>
</evidence>
<gene>
    <name evidence="2" type="ORF">FHR82_008373</name>
</gene>
<feature type="compositionally biased region" description="Low complexity" evidence="1">
    <location>
        <begin position="100"/>
        <end position="115"/>
    </location>
</feature>
<dbReference type="AlphaFoldDB" id="A0A7W7VJ02"/>
<organism evidence="2 3">
    <name type="scientific">Actinophytocola algeriensis</name>
    <dbReference type="NCBI Taxonomy" id="1768010"/>
    <lineage>
        <taxon>Bacteria</taxon>
        <taxon>Bacillati</taxon>
        <taxon>Actinomycetota</taxon>
        <taxon>Actinomycetes</taxon>
        <taxon>Pseudonocardiales</taxon>
        <taxon>Pseudonocardiaceae</taxon>
    </lineage>
</organism>
<feature type="compositionally biased region" description="Low complexity" evidence="1">
    <location>
        <begin position="145"/>
        <end position="156"/>
    </location>
</feature>
<accession>A0A7W7VJ02</accession>
<dbReference type="Proteomes" id="UP000520767">
    <property type="component" value="Unassembled WGS sequence"/>
</dbReference>